<keyword evidence="2 6" id="KW-0819">tRNA processing</keyword>
<evidence type="ECO:0000259" key="8">
    <source>
        <dbReference type="PROSITE" id="PS50967"/>
    </source>
</evidence>
<dbReference type="RefSeq" id="WP_190261780.1">
    <property type="nucleotide sequence ID" value="NZ_CP053923.1"/>
</dbReference>
<evidence type="ECO:0000256" key="2">
    <source>
        <dbReference type="ARBA" id="ARBA00022694"/>
    </source>
</evidence>
<dbReference type="EC" id="3.1.13.5" evidence="6"/>
<keyword evidence="5 6" id="KW-0269">Exonuclease</keyword>
<dbReference type="GO" id="GO:0008408">
    <property type="term" value="F:3'-5' exonuclease activity"/>
    <property type="evidence" value="ECO:0007669"/>
    <property type="project" value="InterPro"/>
</dbReference>
<name>A0A7H1MXZ9_9PROT</name>
<dbReference type="Proteomes" id="UP000516369">
    <property type="component" value="Chromosome"/>
</dbReference>
<dbReference type="PANTHER" id="PTHR47649:SF1">
    <property type="entry name" value="RIBONUCLEASE D"/>
    <property type="match status" value="1"/>
</dbReference>
<dbReference type="InterPro" id="IPR002562">
    <property type="entry name" value="3'-5'_exonuclease_dom"/>
</dbReference>
<evidence type="ECO:0000256" key="3">
    <source>
        <dbReference type="ARBA" id="ARBA00022722"/>
    </source>
</evidence>
<gene>
    <name evidence="6 9" type="primary">rnd</name>
    <name evidence="9" type="ORF">HQ394_01875</name>
</gene>
<dbReference type="GO" id="GO:0000166">
    <property type="term" value="F:nucleotide binding"/>
    <property type="evidence" value="ECO:0007669"/>
    <property type="project" value="InterPro"/>
</dbReference>
<evidence type="ECO:0000256" key="1">
    <source>
        <dbReference type="ARBA" id="ARBA00022490"/>
    </source>
</evidence>
<dbReference type="HAMAP" id="MF_01899">
    <property type="entry name" value="RNase_D"/>
    <property type="match status" value="1"/>
</dbReference>
<evidence type="ECO:0000256" key="4">
    <source>
        <dbReference type="ARBA" id="ARBA00022801"/>
    </source>
</evidence>
<dbReference type="PROSITE" id="PS50967">
    <property type="entry name" value="HRDC"/>
    <property type="match status" value="1"/>
</dbReference>
<evidence type="ECO:0000256" key="5">
    <source>
        <dbReference type="ARBA" id="ARBA00022839"/>
    </source>
</evidence>
<proteinExistence type="inferred from homology"/>
<feature type="domain" description="HRDC" evidence="8">
    <location>
        <begin position="208"/>
        <end position="289"/>
    </location>
</feature>
<evidence type="ECO:0000313" key="9">
    <source>
        <dbReference type="EMBL" id="QNT68335.1"/>
    </source>
</evidence>
<dbReference type="EMBL" id="CP053923">
    <property type="protein sequence ID" value="QNT68335.1"/>
    <property type="molecule type" value="Genomic_DNA"/>
</dbReference>
<sequence length="406" mass="44750">MTLISDTPELIRFCGELAGCEFIAVDTEFMRERTYWPKLCLVQVAGPDASAAVDPLAKGIDLSPLFTLLSAPETVKVFHAARQDLEIFYHLMGQLPAPVFDTQVAAMVCGFGDQVAYETLAARLARVKLDKGSRFTDWALRPLSTRQIDYALSDVIHLRPIYRKLLQKLQATGRADWLGEEMAALTSPAAYAVDPLFAFRRLRSRSTNGHVLAVLREVAAWREREAQARDIPRTWLLRDEALLEIAHHMPQKVDDLARTRNLNRKMAESQQGTDILTAVARGMAVPDSECPPVDERRDLPRGLAPVADLLKVLLKMKCDESGVAQRLVASSDEIELIAADGDSANVPALHGWRRQLFGNDALQLRTGRLALAVRGRKLALVPLSGAPEAGENAAEDSAEPANFAED</sequence>
<feature type="compositionally biased region" description="Acidic residues" evidence="7">
    <location>
        <begin position="393"/>
        <end position="406"/>
    </location>
</feature>
<dbReference type="SUPFAM" id="SSF47819">
    <property type="entry name" value="HRDC-like"/>
    <property type="match status" value="2"/>
</dbReference>
<comment type="cofactor">
    <cofactor evidence="6">
        <name>a divalent metal cation</name>
        <dbReference type="ChEBI" id="CHEBI:60240"/>
    </cofactor>
</comment>
<organism evidence="9 10">
    <name type="scientific">Defluviicoccus vanus</name>
    <dbReference type="NCBI Taxonomy" id="111831"/>
    <lineage>
        <taxon>Bacteria</taxon>
        <taxon>Pseudomonadati</taxon>
        <taxon>Pseudomonadota</taxon>
        <taxon>Alphaproteobacteria</taxon>
        <taxon>Rhodospirillales</taxon>
        <taxon>Rhodospirillaceae</taxon>
        <taxon>Defluviicoccus</taxon>
    </lineage>
</organism>
<dbReference type="InterPro" id="IPR006292">
    <property type="entry name" value="RNase_D"/>
</dbReference>
<evidence type="ECO:0000256" key="7">
    <source>
        <dbReference type="SAM" id="MobiDB-lite"/>
    </source>
</evidence>
<dbReference type="InterPro" id="IPR002121">
    <property type="entry name" value="HRDC_dom"/>
</dbReference>
<dbReference type="InterPro" id="IPR036397">
    <property type="entry name" value="RNaseH_sf"/>
</dbReference>
<comment type="subcellular location">
    <subcellularLocation>
        <location evidence="6">Cytoplasm</location>
    </subcellularLocation>
</comment>
<protein>
    <recommendedName>
        <fullName evidence="6">Ribonuclease D</fullName>
        <shortName evidence="6">RNase D</shortName>
        <ecNumber evidence="6">3.1.13.5</ecNumber>
    </recommendedName>
</protein>
<dbReference type="InterPro" id="IPR051086">
    <property type="entry name" value="RNase_D-like"/>
</dbReference>
<evidence type="ECO:0000313" key="10">
    <source>
        <dbReference type="Proteomes" id="UP000516369"/>
    </source>
</evidence>
<evidence type="ECO:0000256" key="6">
    <source>
        <dbReference type="HAMAP-Rule" id="MF_01899"/>
    </source>
</evidence>
<dbReference type="Pfam" id="PF00570">
    <property type="entry name" value="HRDC"/>
    <property type="match status" value="1"/>
</dbReference>
<keyword evidence="1 6" id="KW-0963">Cytoplasm</keyword>
<accession>A0A7H1MXZ9</accession>
<dbReference type="InterPro" id="IPR012337">
    <property type="entry name" value="RNaseH-like_sf"/>
</dbReference>
<dbReference type="Pfam" id="PF01612">
    <property type="entry name" value="DNA_pol_A_exo1"/>
    <property type="match status" value="1"/>
</dbReference>
<feature type="region of interest" description="Disordered" evidence="7">
    <location>
        <begin position="385"/>
        <end position="406"/>
    </location>
</feature>
<dbReference type="GO" id="GO:0033890">
    <property type="term" value="F:ribonuclease D activity"/>
    <property type="evidence" value="ECO:0007669"/>
    <property type="project" value="UniProtKB-UniRule"/>
</dbReference>
<dbReference type="GO" id="GO:0003676">
    <property type="term" value="F:nucleic acid binding"/>
    <property type="evidence" value="ECO:0007669"/>
    <property type="project" value="InterPro"/>
</dbReference>
<dbReference type="InterPro" id="IPR010997">
    <property type="entry name" value="HRDC-like_sf"/>
</dbReference>
<dbReference type="CDD" id="cd06142">
    <property type="entry name" value="RNaseD_exo"/>
    <property type="match status" value="1"/>
</dbReference>
<comment type="similarity">
    <text evidence="6">Belongs to the RNase D family.</text>
</comment>
<dbReference type="KEGG" id="dvn:HQ394_01875"/>
<keyword evidence="3 6" id="KW-0540">Nuclease</keyword>
<dbReference type="PANTHER" id="PTHR47649">
    <property type="entry name" value="RIBONUCLEASE D"/>
    <property type="match status" value="1"/>
</dbReference>
<keyword evidence="10" id="KW-1185">Reference proteome</keyword>
<dbReference type="NCBIfam" id="TIGR01388">
    <property type="entry name" value="rnd"/>
    <property type="match status" value="1"/>
</dbReference>
<comment type="function">
    <text evidence="6">Exonuclease involved in the 3' processing of various precursor tRNAs. Initiates hydrolysis at the 3'-terminus of an RNA molecule and releases 5'-mononucleotides.</text>
</comment>
<dbReference type="GO" id="GO:0005737">
    <property type="term" value="C:cytoplasm"/>
    <property type="evidence" value="ECO:0007669"/>
    <property type="project" value="UniProtKB-SubCell"/>
</dbReference>
<dbReference type="Gene3D" id="3.30.420.10">
    <property type="entry name" value="Ribonuclease H-like superfamily/Ribonuclease H"/>
    <property type="match status" value="1"/>
</dbReference>
<dbReference type="Gene3D" id="1.10.150.80">
    <property type="entry name" value="HRDC domain"/>
    <property type="match status" value="1"/>
</dbReference>
<dbReference type="InterPro" id="IPR044876">
    <property type="entry name" value="HRDC_dom_sf"/>
</dbReference>
<reference evidence="9 10" key="1">
    <citation type="submission" date="2020-05" db="EMBL/GenBank/DDBJ databases">
        <title>Complete closed genome sequence of Defluviicoccus vanus.</title>
        <authorList>
            <person name="Bessarab I."/>
            <person name="Arumugam K."/>
            <person name="Maszenan A.M."/>
            <person name="Seviour R.J."/>
            <person name="Williams R.B."/>
        </authorList>
    </citation>
    <scope>NUCLEOTIDE SEQUENCE [LARGE SCALE GENOMIC DNA]</scope>
    <source>
        <strain evidence="9 10">Ben 114</strain>
    </source>
</reference>
<keyword evidence="4 6" id="KW-0378">Hydrolase</keyword>
<dbReference type="GO" id="GO:0042780">
    <property type="term" value="P:tRNA 3'-end processing"/>
    <property type="evidence" value="ECO:0007669"/>
    <property type="project" value="UniProtKB-UniRule"/>
</dbReference>
<dbReference type="SUPFAM" id="SSF53098">
    <property type="entry name" value="Ribonuclease H-like"/>
    <property type="match status" value="1"/>
</dbReference>
<dbReference type="SMART" id="SM00474">
    <property type="entry name" value="35EXOc"/>
    <property type="match status" value="1"/>
</dbReference>
<comment type="catalytic activity">
    <reaction evidence="6">
        <text>Exonucleolytic cleavage that removes extra residues from the 3'-terminus of tRNA to produce 5'-mononucleotides.</text>
        <dbReference type="EC" id="3.1.13.5"/>
    </reaction>
</comment>
<dbReference type="SMART" id="SM00341">
    <property type="entry name" value="HRDC"/>
    <property type="match status" value="1"/>
</dbReference>
<dbReference type="AlphaFoldDB" id="A0A7H1MXZ9"/>